<feature type="repeat" description="PPR" evidence="2">
    <location>
        <begin position="257"/>
        <end position="291"/>
    </location>
</feature>
<evidence type="ECO:0000313" key="5">
    <source>
        <dbReference type="RefSeq" id="XP_027351966.1"/>
    </source>
</evidence>
<sequence>MQNSVSSLSLGFPPNSTPNIFKVFNFKLSSQSPSPQSTQSPPKIHHRNLPRITTTSGKQRNKNKVKPFAEKDAFPCSLPLHTKNPIFIYKDIKRFARQNKLKEALTILDYVDQQGIPVNVTTFSSLIAACIRTKSLRKGREIHTHIRINGLEDNTFLRTKLVHMYTSCGSFEDAKKLFDELPCESVYPWNALLRGTVVSGKRKYIDVLKTFSEMRALGVELNVYSFSSVIKSFAGAPALFQGLKTHALLIKNGLLDNYIIRTSLIDMYSKCGKIKLARRMFEEIPERDVVVWGAMLAGFAHNRLQGKVLEYVRWMVEEGVELNSVIVTIVIPVIGEVCARRLGQEVHAYVLKTKSYSKQVPIQSALIDMYCKCGDMSSARRVFYSSRERNVVCWTALMSGYATNGKLEQALRSTIWMQQEGFRPDVVTVATVLPICAQLRALDQGKQIHAYALKHWFLPNVSVTSLMVMYSKCGVVEYSRRLFDAMEKRNLITWTAMIHSYIENGYLYEALDVIRSMQLSKHRLDSVAMVRMLSVCGQLKLVKLGKEIHGQFLKRYFASVHFVSAELINMYGSFGDIDKAKLVFNAVPVKGSMTWTALIRAYGYNELYQDAIDLFNQMISSPNHLTFEAVLSICDRAGFVDDACRIFNLMPKYKVEASKRHFAIMVQLLTHSGQLEKAQRFEQMSSFL</sequence>
<dbReference type="RefSeq" id="XP_027351966.1">
    <property type="nucleotide sequence ID" value="XM_027496165.1"/>
</dbReference>
<dbReference type="Pfam" id="PF01535">
    <property type="entry name" value="PPR"/>
    <property type="match status" value="5"/>
</dbReference>
<protein>
    <submittedName>
        <fullName evidence="5">Pentatricopeptide repeat-containing protein At1g71460, chloroplastic</fullName>
    </submittedName>
</protein>
<dbReference type="PROSITE" id="PS51375">
    <property type="entry name" value="PPR"/>
    <property type="match status" value="5"/>
</dbReference>
<evidence type="ECO:0000256" key="2">
    <source>
        <dbReference type="PROSITE-ProRule" id="PRU00708"/>
    </source>
</evidence>
<evidence type="ECO:0000313" key="4">
    <source>
        <dbReference type="Proteomes" id="UP000694853"/>
    </source>
</evidence>
<feature type="region of interest" description="Disordered" evidence="3">
    <location>
        <begin position="31"/>
        <end position="63"/>
    </location>
</feature>
<reference evidence="4" key="1">
    <citation type="journal article" date="2019" name="Toxins">
        <title>Detection of Abrin-Like and Prepropulchellin-Like Toxin Genes and Transcripts Using Whole Genome Sequencing and Full-Length Transcript Sequencing of Abrus precatorius.</title>
        <authorList>
            <person name="Hovde B.T."/>
            <person name="Daligault H.E."/>
            <person name="Hanschen E.R."/>
            <person name="Kunde Y.A."/>
            <person name="Johnson M.B."/>
            <person name="Starkenburg S.R."/>
            <person name="Johnson S.L."/>
        </authorList>
    </citation>
    <scope>NUCLEOTIDE SEQUENCE [LARGE SCALE GENOMIC DNA]</scope>
</reference>
<dbReference type="Gene3D" id="1.25.40.10">
    <property type="entry name" value="Tetratricopeptide repeat domain"/>
    <property type="match status" value="5"/>
</dbReference>
<accession>A0A8B8L6N0</accession>
<dbReference type="NCBIfam" id="TIGR00756">
    <property type="entry name" value="PPR"/>
    <property type="match status" value="4"/>
</dbReference>
<dbReference type="FunFam" id="1.25.40.10:FF:001058">
    <property type="entry name" value="Pentatricopeptide repeat-containing protein chloroplastic"/>
    <property type="match status" value="1"/>
</dbReference>
<dbReference type="Pfam" id="PF13812">
    <property type="entry name" value="PPR_3"/>
    <property type="match status" value="2"/>
</dbReference>
<keyword evidence="4" id="KW-1185">Reference proteome</keyword>
<evidence type="ECO:0000256" key="1">
    <source>
        <dbReference type="ARBA" id="ARBA00022737"/>
    </source>
</evidence>
<dbReference type="AlphaFoldDB" id="A0A8B8L6N0"/>
<dbReference type="KEGG" id="aprc:113862889"/>
<organism evidence="4 5">
    <name type="scientific">Abrus precatorius</name>
    <name type="common">Indian licorice</name>
    <name type="synonym">Glycine abrus</name>
    <dbReference type="NCBI Taxonomy" id="3816"/>
    <lineage>
        <taxon>Eukaryota</taxon>
        <taxon>Viridiplantae</taxon>
        <taxon>Streptophyta</taxon>
        <taxon>Embryophyta</taxon>
        <taxon>Tracheophyta</taxon>
        <taxon>Spermatophyta</taxon>
        <taxon>Magnoliopsida</taxon>
        <taxon>eudicotyledons</taxon>
        <taxon>Gunneridae</taxon>
        <taxon>Pentapetalae</taxon>
        <taxon>rosids</taxon>
        <taxon>fabids</taxon>
        <taxon>Fabales</taxon>
        <taxon>Fabaceae</taxon>
        <taxon>Papilionoideae</taxon>
        <taxon>50 kb inversion clade</taxon>
        <taxon>NPAAA clade</taxon>
        <taxon>indigoferoid/millettioid clade</taxon>
        <taxon>Abreae</taxon>
        <taxon>Abrus</taxon>
    </lineage>
</organism>
<feature type="repeat" description="PPR" evidence="2">
    <location>
        <begin position="591"/>
        <end position="621"/>
    </location>
</feature>
<feature type="compositionally biased region" description="Low complexity" evidence="3">
    <location>
        <begin position="31"/>
        <end position="42"/>
    </location>
</feature>
<reference evidence="5" key="2">
    <citation type="submission" date="2025-08" db="UniProtKB">
        <authorList>
            <consortium name="RefSeq"/>
        </authorList>
    </citation>
    <scope>IDENTIFICATION</scope>
    <source>
        <tissue evidence="5">Young leaves</tissue>
    </source>
</reference>
<dbReference type="InterPro" id="IPR002885">
    <property type="entry name" value="PPR_rpt"/>
</dbReference>
<evidence type="ECO:0000256" key="3">
    <source>
        <dbReference type="SAM" id="MobiDB-lite"/>
    </source>
</evidence>
<proteinExistence type="predicted"/>
<dbReference type="Pfam" id="PF13041">
    <property type="entry name" value="PPR_2"/>
    <property type="match status" value="1"/>
</dbReference>
<dbReference type="GeneID" id="113862889"/>
<feature type="repeat" description="PPR" evidence="2">
    <location>
        <begin position="390"/>
        <end position="424"/>
    </location>
</feature>
<keyword evidence="1" id="KW-0677">Repeat</keyword>
<dbReference type="InterPro" id="IPR046960">
    <property type="entry name" value="PPR_At4g14850-like_plant"/>
</dbReference>
<dbReference type="GO" id="GO:0009451">
    <property type="term" value="P:RNA modification"/>
    <property type="evidence" value="ECO:0007669"/>
    <property type="project" value="InterPro"/>
</dbReference>
<dbReference type="InterPro" id="IPR011990">
    <property type="entry name" value="TPR-like_helical_dom_sf"/>
</dbReference>
<gene>
    <name evidence="5" type="primary">LOC113862889</name>
</gene>
<name>A0A8B8L6N0_ABRPR</name>
<dbReference type="Proteomes" id="UP000694853">
    <property type="component" value="Unplaced"/>
</dbReference>
<dbReference type="FunFam" id="1.25.40.10:FF:000285">
    <property type="entry name" value="Pentatricopeptide repeat-containing protein, chloroplastic"/>
    <property type="match status" value="2"/>
</dbReference>
<dbReference type="OrthoDB" id="1891906at2759"/>
<dbReference type="PANTHER" id="PTHR47926">
    <property type="entry name" value="PENTATRICOPEPTIDE REPEAT-CONTAINING PROTEIN"/>
    <property type="match status" value="1"/>
</dbReference>
<dbReference type="GO" id="GO:0003723">
    <property type="term" value="F:RNA binding"/>
    <property type="evidence" value="ECO:0007669"/>
    <property type="project" value="InterPro"/>
</dbReference>
<feature type="repeat" description="PPR" evidence="2">
    <location>
        <begin position="154"/>
        <end position="188"/>
    </location>
</feature>
<feature type="repeat" description="PPR" evidence="2">
    <location>
        <begin position="490"/>
        <end position="524"/>
    </location>
</feature>
<dbReference type="PANTHER" id="PTHR47926:SF354">
    <property type="entry name" value="REPEAT (PPR-LIKE) SUPERFAMILY PROTEIN, PUTATIVE-RELATED"/>
    <property type="match status" value="1"/>
</dbReference>